<evidence type="ECO:0000256" key="2">
    <source>
        <dbReference type="ARBA" id="ARBA00022475"/>
    </source>
</evidence>
<sequence length="247" mass="27720">MLTNLFRGVLIGLITGMPLGPIGAMCLRNALDFGCKYGLVSGLGSAFTDSIYASLAVLGFIIIERFIVLHELYFRIIGGLILICFGIYPFISKKQSKTLNKNTDKLNRESIFSNDNLLFKTFTSTFLMALANPATIFSFMAVFAGLHLSNVKTSPMNKSFLILGVFTGSMIWWFILVFTAGKFNNKLNVKNTKFINNILNTAIIFGGVLVFLSAFNSFSIRRPPFLHSKLFKIFFNIRSKIPFHKYK</sequence>
<dbReference type="Pfam" id="PF01810">
    <property type="entry name" value="LysE"/>
    <property type="match status" value="1"/>
</dbReference>
<evidence type="ECO:0000256" key="6">
    <source>
        <dbReference type="SAM" id="Phobius"/>
    </source>
</evidence>
<dbReference type="EMBL" id="JBGEWD010000013">
    <property type="protein sequence ID" value="MEY8001070.1"/>
    <property type="molecule type" value="Genomic_DNA"/>
</dbReference>
<accession>A0ABV4BQK9</accession>
<keyword evidence="3 6" id="KW-0812">Transmembrane</keyword>
<evidence type="ECO:0000256" key="1">
    <source>
        <dbReference type="ARBA" id="ARBA00004651"/>
    </source>
</evidence>
<feature type="transmembrane region" description="Helical" evidence="6">
    <location>
        <begin position="37"/>
        <end position="63"/>
    </location>
</feature>
<feature type="transmembrane region" description="Helical" evidence="6">
    <location>
        <begin position="126"/>
        <end position="148"/>
    </location>
</feature>
<keyword evidence="4 6" id="KW-1133">Transmembrane helix</keyword>
<keyword evidence="8" id="KW-1185">Reference proteome</keyword>
<keyword evidence="5 6" id="KW-0472">Membrane</keyword>
<feature type="transmembrane region" description="Helical" evidence="6">
    <location>
        <begin position="72"/>
        <end position="91"/>
    </location>
</feature>
<dbReference type="PANTHER" id="PTHR30086:SF20">
    <property type="entry name" value="ARGININE EXPORTER PROTEIN ARGO-RELATED"/>
    <property type="match status" value="1"/>
</dbReference>
<evidence type="ECO:0000256" key="3">
    <source>
        <dbReference type="ARBA" id="ARBA00022692"/>
    </source>
</evidence>
<name>A0ABV4BQK9_9CLOT</name>
<dbReference type="InterPro" id="IPR001123">
    <property type="entry name" value="LeuE-type"/>
</dbReference>
<evidence type="ECO:0000256" key="5">
    <source>
        <dbReference type="ARBA" id="ARBA00023136"/>
    </source>
</evidence>
<dbReference type="Proteomes" id="UP001564657">
    <property type="component" value="Unassembled WGS sequence"/>
</dbReference>
<feature type="transmembrane region" description="Helical" evidence="6">
    <location>
        <begin position="198"/>
        <end position="220"/>
    </location>
</feature>
<evidence type="ECO:0000256" key="4">
    <source>
        <dbReference type="ARBA" id="ARBA00022989"/>
    </source>
</evidence>
<proteinExistence type="predicted"/>
<feature type="transmembrane region" description="Helical" evidence="6">
    <location>
        <begin position="9"/>
        <end position="31"/>
    </location>
</feature>
<organism evidence="7 8">
    <name type="scientific">Clostridium moutaii</name>
    <dbReference type="NCBI Taxonomy" id="3240932"/>
    <lineage>
        <taxon>Bacteria</taxon>
        <taxon>Bacillati</taxon>
        <taxon>Bacillota</taxon>
        <taxon>Clostridia</taxon>
        <taxon>Eubacteriales</taxon>
        <taxon>Clostridiaceae</taxon>
        <taxon>Clostridium</taxon>
    </lineage>
</organism>
<evidence type="ECO:0000313" key="7">
    <source>
        <dbReference type="EMBL" id="MEY8001070.1"/>
    </source>
</evidence>
<feature type="transmembrane region" description="Helical" evidence="6">
    <location>
        <begin position="160"/>
        <end position="178"/>
    </location>
</feature>
<comment type="caution">
    <text evidence="7">The sequence shown here is derived from an EMBL/GenBank/DDBJ whole genome shotgun (WGS) entry which is preliminary data.</text>
</comment>
<evidence type="ECO:0000313" key="8">
    <source>
        <dbReference type="Proteomes" id="UP001564657"/>
    </source>
</evidence>
<keyword evidence="2" id="KW-1003">Cell membrane</keyword>
<comment type="subcellular location">
    <subcellularLocation>
        <location evidence="1">Cell membrane</location>
        <topology evidence="1">Multi-pass membrane protein</topology>
    </subcellularLocation>
</comment>
<dbReference type="PANTHER" id="PTHR30086">
    <property type="entry name" value="ARGININE EXPORTER PROTEIN ARGO"/>
    <property type="match status" value="1"/>
</dbReference>
<protein>
    <submittedName>
        <fullName evidence="7">LysE family translocator</fullName>
    </submittedName>
</protein>
<dbReference type="RefSeq" id="WP_369704968.1">
    <property type="nucleotide sequence ID" value="NZ_JBGEWD010000013.1"/>
</dbReference>
<reference evidence="7 8" key="1">
    <citation type="submission" date="2024-08" db="EMBL/GenBank/DDBJ databases">
        <title>Clostridium lapicellarii sp. nov., and Clostridium renhuaiense sp. nov., two species isolated from the mud in a fermentation cellar used for producing sauce-flavour Chinese liquors.</title>
        <authorList>
            <person name="Yang F."/>
            <person name="Wang H."/>
            <person name="Chen L.Q."/>
            <person name="Zhou N."/>
            <person name="Lu J.J."/>
            <person name="Pu X.X."/>
            <person name="Wan B."/>
            <person name="Wang L."/>
            <person name="Liu S.J."/>
        </authorList>
    </citation>
    <scope>NUCLEOTIDE SEQUENCE [LARGE SCALE GENOMIC DNA]</scope>
    <source>
        <strain evidence="7 8">MT-5</strain>
    </source>
</reference>
<gene>
    <name evidence="7" type="ORF">AB8U03_12885</name>
</gene>